<reference evidence="2 3" key="1">
    <citation type="submission" date="2015-09" db="EMBL/GenBank/DDBJ databases">
        <authorList>
            <consortium name="Pathogen Informatics"/>
        </authorList>
    </citation>
    <scope>NUCLEOTIDE SEQUENCE [LARGE SCALE GENOMIC DNA]</scope>
    <source>
        <strain evidence="2 3">2789STDY5834911</strain>
    </source>
</reference>
<name>A0A174PZY5_9FIRM</name>
<proteinExistence type="predicted"/>
<feature type="transmembrane region" description="Helical" evidence="1">
    <location>
        <begin position="20"/>
        <end position="39"/>
    </location>
</feature>
<dbReference type="Proteomes" id="UP000095712">
    <property type="component" value="Unassembled WGS sequence"/>
</dbReference>
<keyword evidence="1" id="KW-0472">Membrane</keyword>
<keyword evidence="1" id="KW-0812">Transmembrane</keyword>
<protein>
    <submittedName>
        <fullName evidence="2">Uncharacterized protein</fullName>
    </submittedName>
</protein>
<evidence type="ECO:0000313" key="2">
    <source>
        <dbReference type="EMBL" id="CUP66864.1"/>
    </source>
</evidence>
<organism evidence="2 3">
    <name type="scientific">Blautia wexlerae</name>
    <dbReference type="NCBI Taxonomy" id="418240"/>
    <lineage>
        <taxon>Bacteria</taxon>
        <taxon>Bacillati</taxon>
        <taxon>Bacillota</taxon>
        <taxon>Clostridia</taxon>
        <taxon>Lachnospirales</taxon>
        <taxon>Lachnospiraceae</taxon>
        <taxon>Blautia</taxon>
    </lineage>
</organism>
<accession>A0A174PZY5</accession>
<keyword evidence="1" id="KW-1133">Transmembrane helix</keyword>
<gene>
    <name evidence="2" type="ORF">ERS852523_02386</name>
</gene>
<dbReference type="EMBL" id="CZAW01000025">
    <property type="protein sequence ID" value="CUP66864.1"/>
    <property type="molecule type" value="Genomic_DNA"/>
</dbReference>
<dbReference type="AlphaFoldDB" id="A0A174PZY5"/>
<evidence type="ECO:0000256" key="1">
    <source>
        <dbReference type="SAM" id="Phobius"/>
    </source>
</evidence>
<sequence length="172" mass="18853">MQCVINTLHTPKEDKRMKKAFIIIILCMILQIFTVTVYANDSNVNIVSADNYESREFNQWKRAKYNFSFNVSTEKKTIKALCSAVLTATGTAIGSCGGEGAAIAGSAIGAGISSYASDCIEEHYSKFKKKGYGTSITAMYGSKLRVIISIYSDSARTKLVSEYKMSTDSYPV</sequence>
<evidence type="ECO:0000313" key="3">
    <source>
        <dbReference type="Proteomes" id="UP000095712"/>
    </source>
</evidence>